<dbReference type="InterPro" id="IPR027796">
    <property type="entry name" value="OTT_1508_deam-like"/>
</dbReference>
<name>A0AA39L3T1_SARSR</name>
<organism evidence="1 2">
    <name type="scientific">Sarocladium strictum</name>
    <name type="common">Black bundle disease fungus</name>
    <name type="synonym">Acremonium strictum</name>
    <dbReference type="NCBI Taxonomy" id="5046"/>
    <lineage>
        <taxon>Eukaryota</taxon>
        <taxon>Fungi</taxon>
        <taxon>Dikarya</taxon>
        <taxon>Ascomycota</taxon>
        <taxon>Pezizomycotina</taxon>
        <taxon>Sordariomycetes</taxon>
        <taxon>Hypocreomycetidae</taxon>
        <taxon>Hypocreales</taxon>
        <taxon>Sarocladiaceae</taxon>
        <taxon>Sarocladium</taxon>
    </lineage>
</organism>
<dbReference type="Proteomes" id="UP001175261">
    <property type="component" value="Unassembled WGS sequence"/>
</dbReference>
<dbReference type="Pfam" id="PF14441">
    <property type="entry name" value="OTT_1508_deam"/>
    <property type="match status" value="1"/>
</dbReference>
<comment type="caution">
    <text evidence="1">The sequence shown here is derived from an EMBL/GenBank/DDBJ whole genome shotgun (WGS) entry which is preliminary data.</text>
</comment>
<evidence type="ECO:0000313" key="1">
    <source>
        <dbReference type="EMBL" id="KAK0382879.1"/>
    </source>
</evidence>
<keyword evidence="2" id="KW-1185">Reference proteome</keyword>
<proteinExistence type="predicted"/>
<protein>
    <submittedName>
        <fullName evidence="1">Uncharacterized protein</fullName>
    </submittedName>
</protein>
<dbReference type="EMBL" id="JAPDFR010000009">
    <property type="protein sequence ID" value="KAK0382879.1"/>
    <property type="molecule type" value="Genomic_DNA"/>
</dbReference>
<dbReference type="AlphaFoldDB" id="A0AA39L3T1"/>
<accession>A0AA39L3T1</accession>
<sequence length="617" mass="68032">MPSSSIVCAENIAMLNFLHAVPARPSSQDIRQLINTGSEPDSTRLPLKHEAELTSALSMLSALREDVNRVTAVAVRELPHYMALEILIAVNKATHTAGDTYLLEIKAAFERYFSITSKASNMFDSALDLQLFEQIVIRSQDRILSRLRFKKHKRGKKKPALQESLKILLKTASSFNCEAAYSFMEKTRKLIASLKSYSNHQVPDKLRNVVDDAHIWCQLEDMSKLFNTVPAKVLAPQVYPTMRNLVRKVGQYRKAATTIYQLARQFPILRNCKITPVALPQTAFSATALGSFLPSLDATLKRVEGPIYHPQLLSRLCKIMGKTLEECQNAFAASVYRTLQESKIHAEVQILVHLQTLGVAETTPRLVQSNKKACYLCNVFYAVAGEPLTLKSHGKLYNTWRLPSLPGTADLQLALNSALEEQARVSVGKLLQELRKVSFADPNESSALSSIAPTPMVIQHAAHAPSYESGPIENKQKSSVFLQPAKRPTVIMESSEGGAPSSSYPIGSGVGFRPDVSKPSALSLDAGQTSLAYLSSKSGLWVEYTIGSHHSEPKGPLTYRVRLIDTDEAIKLRRERAGDIQNVASMKPGSEVVLSVQSSYLIDCGAELVELQFGDKL</sequence>
<evidence type="ECO:0000313" key="2">
    <source>
        <dbReference type="Proteomes" id="UP001175261"/>
    </source>
</evidence>
<reference evidence="1" key="1">
    <citation type="submission" date="2022-10" db="EMBL/GenBank/DDBJ databases">
        <title>Determination and structural analysis of whole genome sequence of Sarocladium strictum F4-1.</title>
        <authorList>
            <person name="Hu L."/>
            <person name="Jiang Y."/>
        </authorList>
    </citation>
    <scope>NUCLEOTIDE SEQUENCE</scope>
    <source>
        <strain evidence="1">F4-1</strain>
    </source>
</reference>
<gene>
    <name evidence="1" type="ORF">NLU13_8795</name>
</gene>